<gene>
    <name evidence="1" type="ORF">BDA99DRAFT_536706</name>
</gene>
<comment type="caution">
    <text evidence="1">The sequence shown here is derived from an EMBL/GenBank/DDBJ whole genome shotgun (WGS) entry which is preliminary data.</text>
</comment>
<dbReference type="AlphaFoldDB" id="A0AAD5PEP9"/>
<organism evidence="1 2">
    <name type="scientific">Phascolomyces articulosus</name>
    <dbReference type="NCBI Taxonomy" id="60185"/>
    <lineage>
        <taxon>Eukaryota</taxon>
        <taxon>Fungi</taxon>
        <taxon>Fungi incertae sedis</taxon>
        <taxon>Mucoromycota</taxon>
        <taxon>Mucoromycotina</taxon>
        <taxon>Mucoromycetes</taxon>
        <taxon>Mucorales</taxon>
        <taxon>Lichtheimiaceae</taxon>
        <taxon>Phascolomyces</taxon>
    </lineage>
</organism>
<sequence length="140" mass="16185">MTPAIATSQCQACTFSELYTHFISTQMDLALFQNASDQGKKAYGIHDYTPAIEFHTKVLNTSHYYPQSFVLSHLAVTHEKFQQYQKVFDDCTQVELNDRKQLLPCLDTYWMRTSILLRQRNSSANGTKILSSEDEENLRH</sequence>
<dbReference type="SUPFAM" id="SSF48452">
    <property type="entry name" value="TPR-like"/>
    <property type="match status" value="1"/>
</dbReference>
<reference evidence="1" key="2">
    <citation type="submission" date="2023-02" db="EMBL/GenBank/DDBJ databases">
        <authorList>
            <consortium name="DOE Joint Genome Institute"/>
            <person name="Mondo S.J."/>
            <person name="Chang Y."/>
            <person name="Wang Y."/>
            <person name="Ahrendt S."/>
            <person name="Andreopoulos W."/>
            <person name="Barry K."/>
            <person name="Beard J."/>
            <person name="Benny G.L."/>
            <person name="Blankenship S."/>
            <person name="Bonito G."/>
            <person name="Cuomo C."/>
            <person name="Desiro A."/>
            <person name="Gervers K.A."/>
            <person name="Hundley H."/>
            <person name="Kuo A."/>
            <person name="LaButti K."/>
            <person name="Lang B.F."/>
            <person name="Lipzen A."/>
            <person name="O'Donnell K."/>
            <person name="Pangilinan J."/>
            <person name="Reynolds N."/>
            <person name="Sandor L."/>
            <person name="Smith M.W."/>
            <person name="Tsang A."/>
            <person name="Grigoriev I.V."/>
            <person name="Stajich J.E."/>
            <person name="Spatafora J.W."/>
        </authorList>
    </citation>
    <scope>NUCLEOTIDE SEQUENCE</scope>
    <source>
        <strain evidence="1">RSA 2281</strain>
    </source>
</reference>
<name>A0AAD5PEP9_9FUNG</name>
<dbReference type="EMBL" id="JAIXMP010000011">
    <property type="protein sequence ID" value="KAI9265224.1"/>
    <property type="molecule type" value="Genomic_DNA"/>
</dbReference>
<accession>A0AAD5PEP9</accession>
<evidence type="ECO:0000313" key="1">
    <source>
        <dbReference type="EMBL" id="KAI9265224.1"/>
    </source>
</evidence>
<dbReference type="Proteomes" id="UP001209540">
    <property type="component" value="Unassembled WGS sequence"/>
</dbReference>
<reference evidence="1" key="1">
    <citation type="journal article" date="2022" name="IScience">
        <title>Evolution of zygomycete secretomes and the origins of terrestrial fungal ecologies.</title>
        <authorList>
            <person name="Chang Y."/>
            <person name="Wang Y."/>
            <person name="Mondo S."/>
            <person name="Ahrendt S."/>
            <person name="Andreopoulos W."/>
            <person name="Barry K."/>
            <person name="Beard J."/>
            <person name="Benny G.L."/>
            <person name="Blankenship S."/>
            <person name="Bonito G."/>
            <person name="Cuomo C."/>
            <person name="Desiro A."/>
            <person name="Gervers K.A."/>
            <person name="Hundley H."/>
            <person name="Kuo A."/>
            <person name="LaButti K."/>
            <person name="Lang B.F."/>
            <person name="Lipzen A."/>
            <person name="O'Donnell K."/>
            <person name="Pangilinan J."/>
            <person name="Reynolds N."/>
            <person name="Sandor L."/>
            <person name="Smith M.E."/>
            <person name="Tsang A."/>
            <person name="Grigoriev I.V."/>
            <person name="Stajich J.E."/>
            <person name="Spatafora J.W."/>
        </authorList>
    </citation>
    <scope>NUCLEOTIDE SEQUENCE</scope>
    <source>
        <strain evidence="1">RSA 2281</strain>
    </source>
</reference>
<keyword evidence="2" id="KW-1185">Reference proteome</keyword>
<proteinExistence type="predicted"/>
<dbReference type="InterPro" id="IPR011990">
    <property type="entry name" value="TPR-like_helical_dom_sf"/>
</dbReference>
<evidence type="ECO:0000313" key="2">
    <source>
        <dbReference type="Proteomes" id="UP001209540"/>
    </source>
</evidence>
<protein>
    <submittedName>
        <fullName evidence="1">Uncharacterized protein</fullName>
    </submittedName>
</protein>
<dbReference type="Gene3D" id="1.25.40.10">
    <property type="entry name" value="Tetratricopeptide repeat domain"/>
    <property type="match status" value="1"/>
</dbReference>